<name>A0A8A3PLL8_9HELO</name>
<evidence type="ECO:0000256" key="1">
    <source>
        <dbReference type="SAM" id="MobiDB-lite"/>
    </source>
</evidence>
<feature type="region of interest" description="Disordered" evidence="1">
    <location>
        <begin position="107"/>
        <end position="135"/>
    </location>
</feature>
<dbReference type="Proteomes" id="UP000672032">
    <property type="component" value="Chromosome 6"/>
</dbReference>
<sequence length="244" mass="27693">MAKPRLSPLGHLPRPTDLLADSKDNKLQMEGSKVLKRSRKKLIVALPVLSSTLPILRASSIPRIVAYEPARMTLVIRASKNILNLNARPPFNMEEEMRLSILRHKKAEEEEEARKQAEAAAEQKEASEALSAHENPSFAHPLQTIDIGLSSTTPPEPDMYFIREALVAVTKQMYLTDKYGVKAAAIRLKVRQQLHLPKGFFQKNGWPERSNYIIANAFRDARVSLPLHTGPRREYKRRAWTMVN</sequence>
<evidence type="ECO:0000313" key="2">
    <source>
        <dbReference type="EMBL" id="QSZ35766.1"/>
    </source>
</evidence>
<proteinExistence type="predicted"/>
<feature type="region of interest" description="Disordered" evidence="1">
    <location>
        <begin position="1"/>
        <end position="25"/>
    </location>
</feature>
<dbReference type="EMBL" id="CP063410">
    <property type="protein sequence ID" value="QSZ35766.1"/>
    <property type="molecule type" value="Genomic_DNA"/>
</dbReference>
<evidence type="ECO:0000313" key="3">
    <source>
        <dbReference type="Proteomes" id="UP000672032"/>
    </source>
</evidence>
<organism evidence="2 3">
    <name type="scientific">Monilinia vaccinii-corymbosi</name>
    <dbReference type="NCBI Taxonomy" id="61207"/>
    <lineage>
        <taxon>Eukaryota</taxon>
        <taxon>Fungi</taxon>
        <taxon>Dikarya</taxon>
        <taxon>Ascomycota</taxon>
        <taxon>Pezizomycotina</taxon>
        <taxon>Leotiomycetes</taxon>
        <taxon>Helotiales</taxon>
        <taxon>Sclerotiniaceae</taxon>
        <taxon>Monilinia</taxon>
    </lineage>
</organism>
<dbReference type="AlphaFoldDB" id="A0A8A3PLL8"/>
<feature type="compositionally biased region" description="Basic and acidic residues" evidence="1">
    <location>
        <begin position="107"/>
        <end position="127"/>
    </location>
</feature>
<dbReference type="OrthoDB" id="3542221at2759"/>
<accession>A0A8A3PLL8</accession>
<gene>
    <name evidence="2" type="ORF">DSL72_006888</name>
</gene>
<reference evidence="2" key="1">
    <citation type="submission" date="2020-10" db="EMBL/GenBank/DDBJ databases">
        <title>Genome Sequence of Monilinia vaccinii-corymbosi Sheds Light on Mummy Berry Disease Infection of Blueberry and Mating Type.</title>
        <authorList>
            <person name="Yow A.G."/>
            <person name="Zhang Y."/>
            <person name="Bansal K."/>
            <person name="Eacker S.M."/>
            <person name="Sullivan S."/>
            <person name="Liachko I."/>
            <person name="Cubeta M.A."/>
            <person name="Rollins J.A."/>
            <person name="Ashrafi H."/>
        </authorList>
    </citation>
    <scope>NUCLEOTIDE SEQUENCE</scope>
    <source>
        <strain evidence="2">RL-1</strain>
    </source>
</reference>
<keyword evidence="3" id="KW-1185">Reference proteome</keyword>
<protein>
    <submittedName>
        <fullName evidence="2">Uncharacterized protein</fullName>
    </submittedName>
</protein>